<keyword evidence="3" id="KW-0813">Transport</keyword>
<organism evidence="11">
    <name type="scientific">Triatoma dimidiata</name>
    <name type="common">Kissing bug</name>
    <name type="synonym">Meccus dimidiatus</name>
    <dbReference type="NCBI Taxonomy" id="72491"/>
    <lineage>
        <taxon>Eukaryota</taxon>
        <taxon>Metazoa</taxon>
        <taxon>Ecdysozoa</taxon>
        <taxon>Arthropoda</taxon>
        <taxon>Hexapoda</taxon>
        <taxon>Insecta</taxon>
        <taxon>Pterygota</taxon>
        <taxon>Neoptera</taxon>
        <taxon>Paraneoptera</taxon>
        <taxon>Hemiptera</taxon>
        <taxon>Heteroptera</taxon>
        <taxon>Panheteroptera</taxon>
        <taxon>Cimicomorpha</taxon>
        <taxon>Reduviidae</taxon>
        <taxon>Triatominae</taxon>
        <taxon>Triatoma</taxon>
    </lineage>
</organism>
<keyword evidence="6" id="KW-0496">Mitochondrion</keyword>
<evidence type="ECO:0000256" key="6">
    <source>
        <dbReference type="ARBA" id="ARBA00023128"/>
    </source>
</evidence>
<dbReference type="GO" id="GO:0001401">
    <property type="term" value="C:SAM complex"/>
    <property type="evidence" value="ECO:0007669"/>
    <property type="project" value="InterPro"/>
</dbReference>
<dbReference type="SFLD" id="SFLDS00019">
    <property type="entry name" value="Glutathione_Transferase_(cytos"/>
    <property type="match status" value="1"/>
</dbReference>
<feature type="domain" description="Metaxin glutathione S-transferase" evidence="10">
    <location>
        <begin position="174"/>
        <end position="237"/>
    </location>
</feature>
<dbReference type="SUPFAM" id="SSF47616">
    <property type="entry name" value="GST C-terminal domain-like"/>
    <property type="match status" value="1"/>
</dbReference>
<evidence type="ECO:0000259" key="9">
    <source>
        <dbReference type="Pfam" id="PF10568"/>
    </source>
</evidence>
<evidence type="ECO:0000256" key="3">
    <source>
        <dbReference type="ARBA" id="ARBA00022448"/>
    </source>
</evidence>
<evidence type="ECO:0000256" key="5">
    <source>
        <dbReference type="ARBA" id="ARBA00022927"/>
    </source>
</evidence>
<dbReference type="InterPro" id="IPR050931">
    <property type="entry name" value="Mito_Protein_Transport_Metaxin"/>
</dbReference>
<dbReference type="InterPro" id="IPR033468">
    <property type="entry name" value="Metaxin_GST"/>
</dbReference>
<evidence type="ECO:0000256" key="7">
    <source>
        <dbReference type="ARBA" id="ARBA00023136"/>
    </source>
</evidence>
<dbReference type="GO" id="GO:0015031">
    <property type="term" value="P:protein transport"/>
    <property type="evidence" value="ECO:0007669"/>
    <property type="project" value="UniProtKB-KW"/>
</dbReference>
<keyword evidence="4" id="KW-1000">Mitochondrion outer membrane</keyword>
<dbReference type="AlphaFoldDB" id="A0A0V0G761"/>
<proteinExistence type="inferred from homology"/>
<evidence type="ECO:0000313" key="11">
    <source>
        <dbReference type="EMBL" id="JAP03805.1"/>
    </source>
</evidence>
<accession>A0A0V0G761</accession>
<reference evidence="11" key="1">
    <citation type="journal article" date="2018" name="J. Proteomics">
        <title>Exploring the molecular complexity of Triatoma dimidiata sialome.</title>
        <authorList>
            <person name="Santiago P.B."/>
            <person name="de Araujo C.N."/>
            <person name="Charneau S."/>
            <person name="Bastos I.M.D."/>
            <person name="Assumpcao T.C.F."/>
            <person name="Queiroz R.M.L."/>
            <person name="Praca Y.R."/>
            <person name="Cordeiro T.M."/>
            <person name="Garcia C.H.S."/>
            <person name="da Silva I.G."/>
            <person name="Raiol T."/>
            <person name="Motta F.N."/>
            <person name="de Araujo Oliveira J.V."/>
            <person name="de Sousa M.V."/>
            <person name="Ribeiro J.M.C."/>
            <person name="de Santana J.M."/>
        </authorList>
    </citation>
    <scope>NUCLEOTIDE SEQUENCE</scope>
    <source>
        <strain evidence="11">Santander</strain>
        <tissue evidence="11">Salivary glands</tissue>
    </source>
</reference>
<dbReference type="GO" id="GO:0007005">
    <property type="term" value="P:mitochondrion organization"/>
    <property type="evidence" value="ECO:0007669"/>
    <property type="project" value="TreeGrafter"/>
</dbReference>
<keyword evidence="7 8" id="KW-0472">Membrane</keyword>
<evidence type="ECO:0000256" key="8">
    <source>
        <dbReference type="SAM" id="Phobius"/>
    </source>
</evidence>
<dbReference type="InterPro" id="IPR019564">
    <property type="entry name" value="Sam37/metaxin_N"/>
</dbReference>
<dbReference type="CDD" id="cd03078">
    <property type="entry name" value="GST_N_Metaxin1_like"/>
    <property type="match status" value="1"/>
</dbReference>
<evidence type="ECO:0000259" key="10">
    <source>
        <dbReference type="Pfam" id="PF17171"/>
    </source>
</evidence>
<dbReference type="InterPro" id="IPR036282">
    <property type="entry name" value="Glutathione-S-Trfase_C_sf"/>
</dbReference>
<dbReference type="EMBL" id="GECL01002319">
    <property type="protein sequence ID" value="JAP03805.1"/>
    <property type="molecule type" value="Transcribed_RNA"/>
</dbReference>
<evidence type="ECO:0000256" key="4">
    <source>
        <dbReference type="ARBA" id="ARBA00022787"/>
    </source>
</evidence>
<name>A0A0V0G761_TRIDM</name>
<keyword evidence="5" id="KW-0653">Protein transport</keyword>
<protein>
    <submittedName>
        <fullName evidence="11">Putative translocase of outer mitochondrial membrane complex</fullName>
    </submittedName>
</protein>
<comment type="subcellular location">
    <subcellularLocation>
        <location evidence="1">Mitochondrion outer membrane</location>
    </subcellularLocation>
</comment>
<keyword evidence="8" id="KW-1133">Transmembrane helix</keyword>
<sequence>MALNRPIIKLDVWKGDWGLPSIDIECLRFMACTRFSNLEFEVKKTNNPFWTPNGTLPVARYGSREITDFEDLQALLKFKNMSPDEGLSKKQLAEAEAYANMLKEKLYPALLYTWWLDEKNFTTLTKPWYTKALPFPFNFYYPRKYRNNANSLMEALFESLGSQEDIETKVYSDAEKCLTSLSIRLDSSEFMFGAHPTSIDATLFAYLAPLLKAPFKSTSLQNHLKECNNLQKFVIRILQRYFPNDCQEYETQKKDEAKSNVGSNDSEFPNKRRNQFFATLFAIIAMLSYAVSAGIVQNPHIDAKSSVDDEPMLFEPPEDYGEEN</sequence>
<dbReference type="InterPro" id="IPR040079">
    <property type="entry name" value="Glutathione_S-Trfase"/>
</dbReference>
<feature type="transmembrane region" description="Helical" evidence="8">
    <location>
        <begin position="276"/>
        <end position="296"/>
    </location>
</feature>
<dbReference type="PANTHER" id="PTHR12289:SF41">
    <property type="entry name" value="FAILED AXON CONNECTIONS-RELATED"/>
    <property type="match status" value="1"/>
</dbReference>
<evidence type="ECO:0000256" key="2">
    <source>
        <dbReference type="ARBA" id="ARBA00009170"/>
    </source>
</evidence>
<dbReference type="SFLD" id="SFLDG01180">
    <property type="entry name" value="SUF1"/>
    <property type="match status" value="1"/>
</dbReference>
<dbReference type="Pfam" id="PF17171">
    <property type="entry name" value="GST_C_6"/>
    <property type="match status" value="1"/>
</dbReference>
<dbReference type="Pfam" id="PF10568">
    <property type="entry name" value="Tom37"/>
    <property type="match status" value="1"/>
</dbReference>
<comment type="similarity">
    <text evidence="2">Belongs to the metaxin family.</text>
</comment>
<dbReference type="PANTHER" id="PTHR12289">
    <property type="entry name" value="METAXIN RELATED"/>
    <property type="match status" value="1"/>
</dbReference>
<feature type="domain" description="Mitochondrial outer membrane transport complex Sam37/metaxin N-terminal" evidence="9">
    <location>
        <begin position="26"/>
        <end position="146"/>
    </location>
</feature>
<keyword evidence="8" id="KW-0812">Transmembrane</keyword>
<dbReference type="CDD" id="cd03212">
    <property type="entry name" value="GST_C_Metaxin1_3"/>
    <property type="match status" value="1"/>
</dbReference>
<evidence type="ECO:0000256" key="1">
    <source>
        <dbReference type="ARBA" id="ARBA00004294"/>
    </source>
</evidence>